<reference evidence="1 2" key="1">
    <citation type="submission" date="2020-05" db="EMBL/GenBank/DDBJ databases">
        <title>Actinomadura verrucosospora NRRL-B18236 (PFL_A860) Genome sequencing and assembly.</title>
        <authorList>
            <person name="Samborskyy M."/>
        </authorList>
    </citation>
    <scope>NUCLEOTIDE SEQUENCE [LARGE SCALE GENOMIC DNA]</scope>
    <source>
        <strain evidence="1 2">NRRL:B18236</strain>
    </source>
</reference>
<name>A0A7D4A2M4_ACTVE</name>
<evidence type="ECO:0000313" key="1">
    <source>
        <dbReference type="EMBL" id="QKG18707.1"/>
    </source>
</evidence>
<keyword evidence="1" id="KW-0378">Hydrolase</keyword>
<protein>
    <submittedName>
        <fullName evidence="1">Cell wall-associated hydrolase</fullName>
    </submittedName>
</protein>
<sequence length="98" mass="11148">MFELDPPDLRSSELWADAEFTERVAVACPLDLVLFNATQDAWGAHVGVCVGDDQILHLCAEVGHPVVWSWQEFAERKRYRTVVGIKRVVRRVDECPQP</sequence>
<dbReference type="Proteomes" id="UP000501240">
    <property type="component" value="Chromosome"/>
</dbReference>
<dbReference type="Gene3D" id="3.90.1720.10">
    <property type="entry name" value="endopeptidase domain like (from Nostoc punctiforme)"/>
    <property type="match status" value="1"/>
</dbReference>
<accession>A0A7D4A2M4</accession>
<proteinExistence type="predicted"/>
<organism evidence="1 2">
    <name type="scientific">Actinomadura verrucosospora</name>
    <dbReference type="NCBI Taxonomy" id="46165"/>
    <lineage>
        <taxon>Bacteria</taxon>
        <taxon>Bacillati</taxon>
        <taxon>Actinomycetota</taxon>
        <taxon>Actinomycetes</taxon>
        <taxon>Streptosporangiales</taxon>
        <taxon>Thermomonosporaceae</taxon>
        <taxon>Actinomadura</taxon>
    </lineage>
</organism>
<gene>
    <name evidence="1" type="ORF">ACTIVE_0341</name>
</gene>
<dbReference type="AlphaFoldDB" id="A0A7D4A2M4"/>
<dbReference type="GO" id="GO:0016787">
    <property type="term" value="F:hydrolase activity"/>
    <property type="evidence" value="ECO:0007669"/>
    <property type="project" value="UniProtKB-KW"/>
</dbReference>
<keyword evidence="2" id="KW-1185">Reference proteome</keyword>
<dbReference type="EMBL" id="CP053892">
    <property type="protein sequence ID" value="QKG18707.1"/>
    <property type="molecule type" value="Genomic_DNA"/>
</dbReference>
<evidence type="ECO:0000313" key="2">
    <source>
        <dbReference type="Proteomes" id="UP000501240"/>
    </source>
</evidence>